<protein>
    <submittedName>
        <fullName evidence="1">DNA polymerase III subunit delta</fullName>
    </submittedName>
</protein>
<organism evidence="1 2">
    <name type="scientific">Candidatus Rothia avistercoris</name>
    <dbReference type="NCBI Taxonomy" id="2840479"/>
    <lineage>
        <taxon>Bacteria</taxon>
        <taxon>Bacillati</taxon>
        <taxon>Actinomycetota</taxon>
        <taxon>Actinomycetes</taxon>
        <taxon>Micrococcales</taxon>
        <taxon>Micrococcaceae</taxon>
        <taxon>Rothia</taxon>
    </lineage>
</organism>
<accession>A0A9D2UDA5</accession>
<evidence type="ECO:0000313" key="1">
    <source>
        <dbReference type="EMBL" id="HJD50359.1"/>
    </source>
</evidence>
<reference evidence="1" key="2">
    <citation type="submission" date="2021-04" db="EMBL/GenBank/DDBJ databases">
        <authorList>
            <person name="Gilroy R."/>
        </authorList>
    </citation>
    <scope>NUCLEOTIDE SEQUENCE</scope>
    <source>
        <strain evidence="1">ChiHjej10B9-4811</strain>
    </source>
</reference>
<dbReference type="AlphaFoldDB" id="A0A9D2UDA5"/>
<dbReference type="Gene3D" id="3.40.50.300">
    <property type="entry name" value="P-loop containing nucleotide triphosphate hydrolases"/>
    <property type="match status" value="1"/>
</dbReference>
<sequence length="123" mass="13412">MARTPRTRSAGPDNGWRSVPLAPLVLLYGPEEYFASRATQRLRQLFEEAHGSYELTSLSAKDYRAGQLDVLASPSLFDEPKIIEVTQVASMSDAFLQDALAYAAAPHDSTLVVLHHAGGNRGK</sequence>
<evidence type="ECO:0000313" key="2">
    <source>
        <dbReference type="Proteomes" id="UP000823908"/>
    </source>
</evidence>
<name>A0A9D2UDA5_9MICC</name>
<reference evidence="1" key="1">
    <citation type="journal article" date="2021" name="PeerJ">
        <title>Extensive microbial diversity within the chicken gut microbiome revealed by metagenomics and culture.</title>
        <authorList>
            <person name="Gilroy R."/>
            <person name="Ravi A."/>
            <person name="Getino M."/>
            <person name="Pursley I."/>
            <person name="Horton D.L."/>
            <person name="Alikhan N.F."/>
            <person name="Baker D."/>
            <person name="Gharbi K."/>
            <person name="Hall N."/>
            <person name="Watson M."/>
            <person name="Adriaenssens E.M."/>
            <person name="Foster-Nyarko E."/>
            <person name="Jarju S."/>
            <person name="Secka A."/>
            <person name="Antonio M."/>
            <person name="Oren A."/>
            <person name="Chaudhuri R.R."/>
            <person name="La Ragione R."/>
            <person name="Hildebrand F."/>
            <person name="Pallen M.J."/>
        </authorList>
    </citation>
    <scope>NUCLEOTIDE SEQUENCE</scope>
    <source>
        <strain evidence="1">ChiHjej10B9-4811</strain>
    </source>
</reference>
<dbReference type="EMBL" id="DWUS01000016">
    <property type="protein sequence ID" value="HJD50359.1"/>
    <property type="molecule type" value="Genomic_DNA"/>
</dbReference>
<gene>
    <name evidence="1" type="ORF">H9908_00605</name>
</gene>
<feature type="non-terminal residue" evidence="1">
    <location>
        <position position="123"/>
    </location>
</feature>
<comment type="caution">
    <text evidence="1">The sequence shown here is derived from an EMBL/GenBank/DDBJ whole genome shotgun (WGS) entry which is preliminary data.</text>
</comment>
<dbReference type="Proteomes" id="UP000823908">
    <property type="component" value="Unassembled WGS sequence"/>
</dbReference>
<dbReference type="InterPro" id="IPR027417">
    <property type="entry name" value="P-loop_NTPase"/>
</dbReference>
<proteinExistence type="predicted"/>